<comment type="caution">
    <text evidence="2">The sequence shown here is derived from an EMBL/GenBank/DDBJ whole genome shotgun (WGS) entry which is preliminary data.</text>
</comment>
<feature type="region of interest" description="Disordered" evidence="1">
    <location>
        <begin position="399"/>
        <end position="442"/>
    </location>
</feature>
<proteinExistence type="predicted"/>
<protein>
    <submittedName>
        <fullName evidence="2">Uncharacterized protein</fullName>
    </submittedName>
</protein>
<dbReference type="InParanoid" id="A0A2R5G166"/>
<dbReference type="Proteomes" id="UP000241890">
    <property type="component" value="Unassembled WGS sequence"/>
</dbReference>
<reference evidence="2 3" key="1">
    <citation type="submission" date="2017-12" db="EMBL/GenBank/DDBJ databases">
        <title>Sequencing, de novo assembly and annotation of complete genome of a new Thraustochytrid species, strain FCC1311.</title>
        <authorList>
            <person name="Sedici K."/>
            <person name="Godart F."/>
            <person name="Aiese Cigliano R."/>
            <person name="Sanseverino W."/>
            <person name="Barakat M."/>
            <person name="Ortet P."/>
            <person name="Marechal E."/>
            <person name="Cagnac O."/>
            <person name="Amato A."/>
        </authorList>
    </citation>
    <scope>NUCLEOTIDE SEQUENCE [LARGE SCALE GENOMIC DNA]</scope>
</reference>
<feature type="compositionally biased region" description="Basic and acidic residues" evidence="1">
    <location>
        <begin position="884"/>
        <end position="894"/>
    </location>
</feature>
<accession>A0A2R5G166</accession>
<name>A0A2R5G166_9STRA</name>
<feature type="region of interest" description="Disordered" evidence="1">
    <location>
        <begin position="1"/>
        <end position="85"/>
    </location>
</feature>
<feature type="compositionally biased region" description="Acidic residues" evidence="1">
    <location>
        <begin position="399"/>
        <end position="410"/>
    </location>
</feature>
<gene>
    <name evidence="2" type="ORF">FCC1311_009682</name>
</gene>
<evidence type="ECO:0000313" key="2">
    <source>
        <dbReference type="EMBL" id="GBG24750.1"/>
    </source>
</evidence>
<evidence type="ECO:0000256" key="1">
    <source>
        <dbReference type="SAM" id="MobiDB-lite"/>
    </source>
</evidence>
<organism evidence="2 3">
    <name type="scientific">Hondaea fermentalgiana</name>
    <dbReference type="NCBI Taxonomy" id="2315210"/>
    <lineage>
        <taxon>Eukaryota</taxon>
        <taxon>Sar</taxon>
        <taxon>Stramenopiles</taxon>
        <taxon>Bigyra</taxon>
        <taxon>Labyrinthulomycetes</taxon>
        <taxon>Thraustochytrida</taxon>
        <taxon>Thraustochytriidae</taxon>
        <taxon>Hondaea</taxon>
    </lineage>
</organism>
<keyword evidence="3" id="KW-1185">Reference proteome</keyword>
<feature type="region of interest" description="Disordered" evidence="1">
    <location>
        <begin position="475"/>
        <end position="524"/>
    </location>
</feature>
<feature type="compositionally biased region" description="Acidic residues" evidence="1">
    <location>
        <begin position="863"/>
        <end position="876"/>
    </location>
</feature>
<feature type="compositionally biased region" description="Acidic residues" evidence="1">
    <location>
        <begin position="483"/>
        <end position="494"/>
    </location>
</feature>
<feature type="compositionally biased region" description="Polar residues" evidence="1">
    <location>
        <begin position="35"/>
        <end position="48"/>
    </location>
</feature>
<evidence type="ECO:0000313" key="3">
    <source>
        <dbReference type="Proteomes" id="UP000241890"/>
    </source>
</evidence>
<sequence>MSADLEADALGLGEASADSDEGSEAAAGGSAYVDDSNSGVHALSTQGTDAKGLKAKNEDGDDATSSEAPDSQEDHNATGPRRTVDAATFADDLIRELKRQNPPLVPRAANLRTVLGLPDDVLLVRTADLVRKAMDELALGLHWHLLYTLVHSAWQAHLFSNLGLSTLRFRGKPAKQPGNQPRRAKRIRYPEIELRVRSDADGVLRLEGLDAFFNVRSLDFRALLNHVVRVNTTRRGVWTFHRKRGTGTYYPENVVRSAQLLGNCANFFSHRNAVVPRTVSPAPGDAASDFAAIKERELQVSTAFFTAVASWTASLEAKIHKLKAMHAPDRTADQLYAHDKDWLHGLCRSMLDVSCTHLRAADSIRLLFLKMISVPRSAEDTPSAVDALRSLSSRLEHLDEEDELADEDTESVARTDAKGDRLREKAENNPVQGAPHSSIAPPAILAAPHPANVAEADPREVRFALYSLWTRFGAPDPESSASVDEDGNADDDNDTETRSEVSATSGRSRTRSRASTEDGDASSRWCPNEALEFGTVRVTRYEFQNLGTRPCLGVRASFTVDPLGVTHVDLVHRMIDVTLLTLRQALMEAATRYMETRALDKAQNLVVAHVVESALLIKAHGKRLHVDWDTLKTTGLQNSKVAMFDEAAYDPVGGHLELFCSFARRQDVSDVVASQLWSASDVVQHFFRYEPRFADPRFVAEFLRRLVHPRTGAALFPEAAAMIQVRDRIMHHFHLIHAEEYSIGELYTDHGSMQCLIRKVCASLGVDPRMGRMAVLSAAMDDLEDLIGHYKRWRARQNAAFHQFAIAERLVLAQSTVKALLAAYDAETDTMDRGLRTDLAAEDGSGEALKYLLDLFGPIPEAGAEDDDDDAAEEDNLYNVLGGDDDHFSDGKGDEEADVDGESDDAGKTSKVPIKRTNE</sequence>
<dbReference type="AlphaFoldDB" id="A0A2R5G166"/>
<feature type="region of interest" description="Disordered" evidence="1">
    <location>
        <begin position="862"/>
        <end position="919"/>
    </location>
</feature>
<feature type="compositionally biased region" description="Acidic residues" evidence="1">
    <location>
        <begin position="895"/>
        <end position="904"/>
    </location>
</feature>
<feature type="compositionally biased region" description="Basic and acidic residues" evidence="1">
    <location>
        <begin position="411"/>
        <end position="427"/>
    </location>
</feature>
<dbReference type="EMBL" id="BEYU01000008">
    <property type="protein sequence ID" value="GBG24750.1"/>
    <property type="molecule type" value="Genomic_DNA"/>
</dbReference>